<feature type="compositionally biased region" description="Acidic residues" evidence="6">
    <location>
        <begin position="616"/>
        <end position="628"/>
    </location>
</feature>
<feature type="domain" description="DM2" evidence="10">
    <location>
        <begin position="283"/>
        <end position="366"/>
    </location>
</feature>
<feature type="region of interest" description="Disordered" evidence="6">
    <location>
        <begin position="37"/>
        <end position="60"/>
    </location>
</feature>
<dbReference type="CDD" id="cd00072">
    <property type="entry name" value="GYF"/>
    <property type="match status" value="1"/>
</dbReference>
<evidence type="ECO:0000256" key="6">
    <source>
        <dbReference type="SAM" id="MobiDB-lite"/>
    </source>
</evidence>
<organism evidence="11 12">
    <name type="scientific">Heracleum sosnowskyi</name>
    <dbReference type="NCBI Taxonomy" id="360622"/>
    <lineage>
        <taxon>Eukaryota</taxon>
        <taxon>Viridiplantae</taxon>
        <taxon>Streptophyta</taxon>
        <taxon>Embryophyta</taxon>
        <taxon>Tracheophyta</taxon>
        <taxon>Spermatophyta</taxon>
        <taxon>Magnoliopsida</taxon>
        <taxon>eudicotyledons</taxon>
        <taxon>Gunneridae</taxon>
        <taxon>Pentapetalae</taxon>
        <taxon>asterids</taxon>
        <taxon>campanulids</taxon>
        <taxon>Apiales</taxon>
        <taxon>Apiaceae</taxon>
        <taxon>Apioideae</taxon>
        <taxon>apioid superclade</taxon>
        <taxon>Tordylieae</taxon>
        <taxon>Tordyliinae</taxon>
        <taxon>Heracleum</taxon>
    </lineage>
</organism>
<feature type="region of interest" description="Disordered" evidence="6">
    <location>
        <begin position="958"/>
        <end position="1011"/>
    </location>
</feature>
<dbReference type="SMART" id="SM00249">
    <property type="entry name" value="PHD"/>
    <property type="match status" value="1"/>
</dbReference>
<dbReference type="SMART" id="SM00719">
    <property type="entry name" value="Plus3"/>
    <property type="match status" value="1"/>
</dbReference>
<protein>
    <submittedName>
        <fullName evidence="11">Zinc finger CCCH domain-containing protein 44</fullName>
    </submittedName>
</protein>
<dbReference type="Gene3D" id="1.10.245.10">
    <property type="entry name" value="SWIB/MDM2 domain"/>
    <property type="match status" value="1"/>
</dbReference>
<dbReference type="CDD" id="cd15568">
    <property type="entry name" value="PHD5_NSD"/>
    <property type="match status" value="1"/>
</dbReference>
<keyword evidence="4" id="KW-0238">DNA-binding</keyword>
<dbReference type="Pfam" id="PF02213">
    <property type="entry name" value="GYF"/>
    <property type="match status" value="1"/>
</dbReference>
<evidence type="ECO:0000259" key="9">
    <source>
        <dbReference type="PROSITE" id="PS51360"/>
    </source>
</evidence>
<dbReference type="InterPro" id="IPR036885">
    <property type="entry name" value="SWIB_MDM2_dom_sf"/>
</dbReference>
<dbReference type="SUPFAM" id="SSF159042">
    <property type="entry name" value="Plus3-like"/>
    <property type="match status" value="1"/>
</dbReference>
<dbReference type="Pfam" id="PF03126">
    <property type="entry name" value="Plus-3"/>
    <property type="match status" value="1"/>
</dbReference>
<evidence type="ECO:0000259" key="7">
    <source>
        <dbReference type="PROSITE" id="PS50016"/>
    </source>
</evidence>
<feature type="domain" description="GYF" evidence="8">
    <location>
        <begin position="760"/>
        <end position="813"/>
    </location>
</feature>
<dbReference type="Gene3D" id="3.90.70.200">
    <property type="entry name" value="Plus-3 domain"/>
    <property type="match status" value="1"/>
</dbReference>
<dbReference type="InterPro" id="IPR003169">
    <property type="entry name" value="GYF"/>
</dbReference>
<dbReference type="PANTHER" id="PTHR46695:SF4">
    <property type="entry name" value="ZINC FINGER CCCH DOMAIN-CONTAINING PROTEIN 44"/>
    <property type="match status" value="1"/>
</dbReference>
<feature type="compositionally biased region" description="Polar residues" evidence="6">
    <location>
        <begin position="986"/>
        <end position="995"/>
    </location>
</feature>
<dbReference type="InterPro" id="IPR004343">
    <property type="entry name" value="Plus-3_dom"/>
</dbReference>
<dbReference type="GO" id="GO:0008270">
    <property type="term" value="F:zinc ion binding"/>
    <property type="evidence" value="ECO:0007669"/>
    <property type="project" value="UniProtKB-KW"/>
</dbReference>
<dbReference type="SUPFAM" id="SSF55277">
    <property type="entry name" value="GYF domain"/>
    <property type="match status" value="1"/>
</dbReference>
<evidence type="ECO:0000313" key="12">
    <source>
        <dbReference type="Proteomes" id="UP001237642"/>
    </source>
</evidence>
<evidence type="ECO:0000256" key="5">
    <source>
        <dbReference type="PROSITE-ProRule" id="PRU00146"/>
    </source>
</evidence>
<reference evidence="11" key="2">
    <citation type="submission" date="2023-05" db="EMBL/GenBank/DDBJ databases">
        <authorList>
            <person name="Schelkunov M.I."/>
        </authorList>
    </citation>
    <scope>NUCLEOTIDE SEQUENCE</scope>
    <source>
        <strain evidence="11">Hsosn_3</strain>
        <tissue evidence="11">Leaf</tissue>
    </source>
</reference>
<dbReference type="EMBL" id="JAUIZM010000009">
    <property type="protein sequence ID" value="KAK1363506.1"/>
    <property type="molecule type" value="Genomic_DNA"/>
</dbReference>
<dbReference type="PROSITE" id="PS51925">
    <property type="entry name" value="SWIB_MDM2"/>
    <property type="match status" value="1"/>
</dbReference>
<dbReference type="InterPro" id="IPR036128">
    <property type="entry name" value="Plus3-like_sf"/>
</dbReference>
<feature type="compositionally biased region" description="Polar residues" evidence="6">
    <location>
        <begin position="1002"/>
        <end position="1011"/>
    </location>
</feature>
<comment type="caution">
    <text evidence="11">The sequence shown here is derived from an EMBL/GenBank/DDBJ whole genome shotgun (WGS) entry which is preliminary data.</text>
</comment>
<feature type="domain" description="PHD-type" evidence="7">
    <location>
        <begin position="67"/>
        <end position="133"/>
    </location>
</feature>
<dbReference type="FunFam" id="3.30.40.10:FF:000303">
    <property type="entry name" value="Zinc finger CCCH domain-containing protein 19"/>
    <property type="match status" value="1"/>
</dbReference>
<proteinExistence type="predicted"/>
<dbReference type="SUPFAM" id="SSF47592">
    <property type="entry name" value="SWIB/MDM2 domain"/>
    <property type="match status" value="1"/>
</dbReference>
<dbReference type="InterPro" id="IPR019786">
    <property type="entry name" value="Zinc_finger_PHD-type_CS"/>
</dbReference>
<keyword evidence="1" id="KW-0479">Metal-binding</keyword>
<dbReference type="InterPro" id="IPR058668">
    <property type="entry name" value="NERD_dom"/>
</dbReference>
<dbReference type="PROSITE" id="PS01359">
    <property type="entry name" value="ZF_PHD_1"/>
    <property type="match status" value="1"/>
</dbReference>
<feature type="region of interest" description="Disordered" evidence="6">
    <location>
        <begin position="1"/>
        <end position="21"/>
    </location>
</feature>
<gene>
    <name evidence="11" type="ORF">POM88_039067</name>
</gene>
<dbReference type="SMART" id="SM00151">
    <property type="entry name" value="SWIB"/>
    <property type="match status" value="1"/>
</dbReference>
<feature type="compositionally biased region" description="Basic and acidic residues" evidence="6">
    <location>
        <begin position="600"/>
        <end position="614"/>
    </location>
</feature>
<sequence length="1242" mass="138713">MADRNSGSGEAEMSSDGREQELQPIVVGLPAVGAGESAVEVKRKRGRPARSGQVKAAPPSKKQKEDEDVCFICFDGGSLVLCDRRSCPKAYHPACIKRDESFFKSKAKWYCGWHICSVCQKAAHYMCYTCTYSLCKGCTKDAEYLCVRGDKGFCTTCMRTIMWIEKKEEGNKELAHVDFDDKGSWEYLFKVYWLYLKEKLSLNLAELSQAKNPWKESSTMIYQGLVPAVHGGTNNNVKNSNLDRSCEQLELNSSMTRKCNESLKRHNEDTLIKETPANSVKSLMGSTDWATKELLDFVAHMKNGDTSVLSQFGVQELLLEYIKRNNLRDPQLKSHILCDSRLKLLFDKPRVGHFEMLKLLEFHFLVKQEAPKDVFIQGGVVDVNEIHELAHSNHDNLMGKDKKRKPRKKGEELAPQTNPNEYAAIDVHNINMIYLRRSLMENLIEDKENFRDKVVGSVVRIRISGGEQKNDLYRLVQVVGAIKVSVPYKISNKTTDVMLEVLNLDKKEVVSIAAISNQDFSEDECRRLRQSIKCGLVKRFIVGEIQEKALALQSVRLNDWLETETLRLNHLRDRASENGRKRELRECVEKLELLKTPEEHQRRLHKIPDVHLDPNMDPDYESEEEAEQLDSQKQAQYAKPRYSGKREGGKPVSLRKNVNIANNGSRACNVSTPPSEQRDMSAGSYPNIEESAAEALQRLREGRDACRSNSWERPRNEVPFLGLGIGSLNNQAVGISTIASKATTPPFSAGNTPSAYSNETKLWHYIDPNGKIQGPFCMLQLQKWSTTGYFPPDMRIWAGDRQDNSILLTDALKGLFHNVVPLPNNISSKSEEVSPDSKLHKSDVVGTENASTSRDGKQSDGNWHGNIARIHCTSKSELSRNDGWDSQSSVWTAPVASCIKEEPLVSCSKEPDSFIGNSSCYKQRQVQSPPSSITLVGRESMTHSGDRMNHEVKGCKLEPDIENQSSSGATVSKSPGEHIRDDHSNNRCLSGQSSGDNRRNSPADSSSNTLKLNFMPSLTNLNVAPEQNGKLNVTDMHSPSRKTNSENYKDDTNENKESISSTVHIKELCFPDLPSPTPKAGIDYQIGLADETRQAVSLNLPYQDSCPNWSNTSNLVVGELQLADISDDWGGYSPTPLKHSVDEWDPGLISLPLKPATSRGGELDFFPTSHPASHLLSWQTDVREQIEFSTLAEESVSDLLAQVDAMESQCDLPSPTSTMKCGVNSEACCKKTDAAVQKSSPP</sequence>
<feature type="region of interest" description="Disordered" evidence="6">
    <location>
        <begin position="600"/>
        <end position="652"/>
    </location>
</feature>
<dbReference type="PANTHER" id="PTHR46695">
    <property type="entry name" value="ZINC FINGER CCCH DOMAIN-CONTAINING PROTEIN 44-RELATED"/>
    <property type="match status" value="1"/>
</dbReference>
<dbReference type="SMART" id="SM00444">
    <property type="entry name" value="GYF"/>
    <property type="match status" value="1"/>
</dbReference>
<dbReference type="InterPro" id="IPR019835">
    <property type="entry name" value="SWIB_domain"/>
</dbReference>
<feature type="region of interest" description="Disordered" evidence="6">
    <location>
        <begin position="664"/>
        <end position="683"/>
    </location>
</feature>
<evidence type="ECO:0000259" key="10">
    <source>
        <dbReference type="PROSITE" id="PS51925"/>
    </source>
</evidence>
<feature type="compositionally biased region" description="Basic and acidic residues" evidence="6">
    <location>
        <begin position="829"/>
        <end position="843"/>
    </location>
</feature>
<dbReference type="InterPro" id="IPR003121">
    <property type="entry name" value="SWIB_MDM2_domain"/>
</dbReference>
<feature type="domain" description="Plus3" evidence="9">
    <location>
        <begin position="424"/>
        <end position="557"/>
    </location>
</feature>
<evidence type="ECO:0000256" key="4">
    <source>
        <dbReference type="ARBA" id="ARBA00023125"/>
    </source>
</evidence>
<feature type="compositionally biased region" description="Basic and acidic residues" evidence="6">
    <location>
        <begin position="1043"/>
        <end position="1055"/>
    </location>
</feature>
<dbReference type="Proteomes" id="UP001237642">
    <property type="component" value="Unassembled WGS sequence"/>
</dbReference>
<dbReference type="Gene3D" id="3.30.1490.40">
    <property type="match status" value="1"/>
</dbReference>
<dbReference type="InterPro" id="IPR019787">
    <property type="entry name" value="Znf_PHD-finger"/>
</dbReference>
<dbReference type="Pfam" id="PF02201">
    <property type="entry name" value="SWIB"/>
    <property type="match status" value="1"/>
</dbReference>
<dbReference type="PROSITE" id="PS50829">
    <property type="entry name" value="GYF"/>
    <property type="match status" value="1"/>
</dbReference>
<evidence type="ECO:0000259" key="8">
    <source>
        <dbReference type="PROSITE" id="PS50829"/>
    </source>
</evidence>
<feature type="region of interest" description="Disordered" evidence="6">
    <location>
        <begin position="827"/>
        <end position="865"/>
    </location>
</feature>
<keyword evidence="12" id="KW-1185">Reference proteome</keyword>
<feature type="compositionally biased region" description="Basic and acidic residues" evidence="6">
    <location>
        <begin position="975"/>
        <end position="985"/>
    </location>
</feature>
<evidence type="ECO:0000256" key="2">
    <source>
        <dbReference type="ARBA" id="ARBA00022771"/>
    </source>
</evidence>
<reference evidence="11" key="1">
    <citation type="submission" date="2023-02" db="EMBL/GenBank/DDBJ databases">
        <title>Genome of toxic invasive species Heracleum sosnowskyi carries increased number of genes despite the absence of recent whole-genome duplications.</title>
        <authorList>
            <person name="Schelkunov M."/>
            <person name="Shtratnikova V."/>
            <person name="Makarenko M."/>
            <person name="Klepikova A."/>
            <person name="Omelchenko D."/>
            <person name="Novikova G."/>
            <person name="Obukhova E."/>
            <person name="Bogdanov V."/>
            <person name="Penin A."/>
            <person name="Logacheva M."/>
        </authorList>
    </citation>
    <scope>NUCLEOTIDE SEQUENCE</scope>
    <source>
        <strain evidence="11">Hsosn_3</strain>
        <tissue evidence="11">Leaf</tissue>
    </source>
</reference>
<feature type="compositionally biased region" description="Polar residues" evidence="6">
    <location>
        <begin position="962"/>
        <end position="973"/>
    </location>
</feature>
<dbReference type="Gene3D" id="3.30.40.10">
    <property type="entry name" value="Zinc/RING finger domain, C3HC4 (zinc finger)"/>
    <property type="match status" value="1"/>
</dbReference>
<dbReference type="AlphaFoldDB" id="A0AAD8HBJ8"/>
<dbReference type="Pfam" id="PF25980">
    <property type="entry name" value="NERD_plant"/>
    <property type="match status" value="1"/>
</dbReference>
<dbReference type="GO" id="GO:0003677">
    <property type="term" value="F:DNA binding"/>
    <property type="evidence" value="ECO:0007669"/>
    <property type="project" value="UniProtKB-KW"/>
</dbReference>
<feature type="compositionally biased region" description="Polar residues" evidence="6">
    <location>
        <begin position="664"/>
        <end position="675"/>
    </location>
</feature>
<evidence type="ECO:0000256" key="1">
    <source>
        <dbReference type="ARBA" id="ARBA00022723"/>
    </source>
</evidence>
<dbReference type="PROSITE" id="PS50016">
    <property type="entry name" value="ZF_PHD_2"/>
    <property type="match status" value="1"/>
</dbReference>
<feature type="region of interest" description="Disordered" evidence="6">
    <location>
        <begin position="393"/>
        <end position="416"/>
    </location>
</feature>
<evidence type="ECO:0000256" key="3">
    <source>
        <dbReference type="ARBA" id="ARBA00022833"/>
    </source>
</evidence>
<dbReference type="InterPro" id="IPR001965">
    <property type="entry name" value="Znf_PHD"/>
</dbReference>
<accession>A0AAD8HBJ8</accession>
<keyword evidence="3" id="KW-0862">Zinc</keyword>
<dbReference type="InterPro" id="IPR013083">
    <property type="entry name" value="Znf_RING/FYVE/PHD"/>
</dbReference>
<feature type="compositionally biased region" description="Polar residues" evidence="6">
    <location>
        <begin position="1029"/>
        <end position="1042"/>
    </location>
</feature>
<dbReference type="InterPro" id="IPR011011">
    <property type="entry name" value="Znf_FYVE_PHD"/>
</dbReference>
<dbReference type="CDD" id="cd10567">
    <property type="entry name" value="SWIB-MDM2_like"/>
    <property type="match status" value="1"/>
</dbReference>
<keyword evidence="2 5" id="KW-0863">Zinc-finger</keyword>
<dbReference type="SUPFAM" id="SSF57903">
    <property type="entry name" value="FYVE/PHD zinc finger"/>
    <property type="match status" value="1"/>
</dbReference>
<name>A0AAD8HBJ8_9APIA</name>
<dbReference type="InterPro" id="IPR035445">
    <property type="entry name" value="GYF-like_dom_sf"/>
</dbReference>
<feature type="region of interest" description="Disordered" evidence="6">
    <location>
        <begin position="1024"/>
        <end position="1055"/>
    </location>
</feature>
<dbReference type="PROSITE" id="PS51360">
    <property type="entry name" value="PLUS3"/>
    <property type="match status" value="1"/>
</dbReference>
<evidence type="ECO:0000313" key="11">
    <source>
        <dbReference type="EMBL" id="KAK1363506.1"/>
    </source>
</evidence>